<sequence length="480" mass="53238">MKTIKQTLLLLAGLALSHICLAQTWQLVWQDEFTNGISSDWVFETGNGSSGWGNNELQYYRRENATVQNGNLVITAKRENYRGYNYTSARMKTQGRKNFRYGKIEARIALPSSMGLWPAFWMLGSNITSVGWPACGEIDIMEHVNTSPDIHGTIHWQDHNGNYASYGGHTATNVTGYHVYSIEWNESTIKWFLDGQQYHVVDISNGVNGTGEFHNEFFLLLNMAVGGNWPGFNIDNNALPASMYVDYVRVYQGGGSSNFSVFKEAEQYSAMSGVQTESTSDTGGGLNVGWIDTGDWMAYNSINIPSSGYYTVEYRVASINGGQLSLDLNGGSVVLGSRSVPATGGWQNWTTISHSVYINAGTYNFGIYAQSGGWNINWWRITQQNSSSARIANGTMGEKAIEEGIVEFKLYPNPAHDVLRIHFGSTEASGRIVDTSGREVLKINNIKPGDIVDISSLNRGMYIIEINTVEQVFSQRIIKE</sequence>
<reference evidence="6 7" key="1">
    <citation type="submission" date="2012-12" db="EMBL/GenBank/DDBJ databases">
        <title>Genome assembly of Fulvivirga imtechensis AK7.</title>
        <authorList>
            <person name="Nupur N."/>
            <person name="Khatri I."/>
            <person name="Kumar R."/>
            <person name="Subramanian S."/>
            <person name="Pinnaka A."/>
        </authorList>
    </citation>
    <scope>NUCLEOTIDE SEQUENCE [LARGE SCALE GENOMIC DNA]</scope>
    <source>
        <strain evidence="6 7">AK7</strain>
    </source>
</reference>
<evidence type="ECO:0000256" key="1">
    <source>
        <dbReference type="ARBA" id="ARBA00006865"/>
    </source>
</evidence>
<dbReference type="SMART" id="SM00606">
    <property type="entry name" value="CBD_IV"/>
    <property type="match status" value="1"/>
</dbReference>
<dbReference type="RefSeq" id="WP_009577602.1">
    <property type="nucleotide sequence ID" value="NZ_AMZN01000002.1"/>
</dbReference>
<dbReference type="PROSITE" id="PS51762">
    <property type="entry name" value="GH16_2"/>
    <property type="match status" value="1"/>
</dbReference>
<dbReference type="GO" id="GO:0045493">
    <property type="term" value="P:xylan catabolic process"/>
    <property type="evidence" value="ECO:0007669"/>
    <property type="project" value="UniProtKB-KW"/>
</dbReference>
<feature type="domain" description="GH16" evidence="5">
    <location>
        <begin position="31"/>
        <end position="256"/>
    </location>
</feature>
<dbReference type="InterPro" id="IPR013320">
    <property type="entry name" value="ConA-like_dom_sf"/>
</dbReference>
<dbReference type="Proteomes" id="UP000011135">
    <property type="component" value="Unassembled WGS sequence"/>
</dbReference>
<keyword evidence="6" id="KW-0378">Hydrolase</keyword>
<keyword evidence="6" id="KW-0624">Polysaccharide degradation</keyword>
<dbReference type="eggNOG" id="COG3291">
    <property type="taxonomic scope" value="Bacteria"/>
</dbReference>
<dbReference type="eggNOG" id="COG2273">
    <property type="taxonomic scope" value="Bacteria"/>
</dbReference>
<dbReference type="Gene3D" id="2.60.120.200">
    <property type="match status" value="1"/>
</dbReference>
<evidence type="ECO:0000313" key="7">
    <source>
        <dbReference type="Proteomes" id="UP000011135"/>
    </source>
</evidence>
<keyword evidence="7" id="KW-1185">Reference proteome</keyword>
<dbReference type="AlphaFoldDB" id="L8K2W2"/>
<keyword evidence="2 3" id="KW-0732">Signal</keyword>
<dbReference type="EMBL" id="AMZN01000002">
    <property type="protein sequence ID" value="ELR73792.1"/>
    <property type="molecule type" value="Genomic_DNA"/>
</dbReference>
<dbReference type="Gene3D" id="2.60.120.260">
    <property type="entry name" value="Galactose-binding domain-like"/>
    <property type="match status" value="1"/>
</dbReference>
<comment type="caution">
    <text evidence="6">The sequence shown here is derived from an EMBL/GenBank/DDBJ whole genome shotgun (WGS) entry which is preliminary data.</text>
</comment>
<dbReference type="SUPFAM" id="SSF49899">
    <property type="entry name" value="Concanavalin A-like lectins/glucanases"/>
    <property type="match status" value="1"/>
</dbReference>
<keyword evidence="6" id="KW-0119">Carbohydrate metabolism</keyword>
<evidence type="ECO:0000256" key="2">
    <source>
        <dbReference type="ARBA" id="ARBA00022729"/>
    </source>
</evidence>
<dbReference type="NCBIfam" id="TIGR04183">
    <property type="entry name" value="Por_Secre_tail"/>
    <property type="match status" value="1"/>
</dbReference>
<dbReference type="PROSITE" id="PS51175">
    <property type="entry name" value="CBM6"/>
    <property type="match status" value="1"/>
</dbReference>
<keyword evidence="6" id="KW-0326">Glycosidase</keyword>
<dbReference type="InterPro" id="IPR005084">
    <property type="entry name" value="CBM6"/>
</dbReference>
<dbReference type="CDD" id="cd04080">
    <property type="entry name" value="CBM6_cellulase-like"/>
    <property type="match status" value="1"/>
</dbReference>
<dbReference type="GO" id="GO:0030246">
    <property type="term" value="F:carbohydrate binding"/>
    <property type="evidence" value="ECO:0007669"/>
    <property type="project" value="InterPro"/>
</dbReference>
<accession>L8K2W2</accession>
<dbReference type="PANTHER" id="PTHR10963">
    <property type="entry name" value="GLYCOSYL HYDROLASE-RELATED"/>
    <property type="match status" value="1"/>
</dbReference>
<dbReference type="Pfam" id="PF00722">
    <property type="entry name" value="Glyco_hydro_16"/>
    <property type="match status" value="1"/>
</dbReference>
<evidence type="ECO:0000259" key="5">
    <source>
        <dbReference type="PROSITE" id="PS51762"/>
    </source>
</evidence>
<dbReference type="InterPro" id="IPR008979">
    <property type="entry name" value="Galactose-bd-like_sf"/>
</dbReference>
<dbReference type="Pfam" id="PF03422">
    <property type="entry name" value="CBM_6"/>
    <property type="match status" value="1"/>
</dbReference>
<dbReference type="CDD" id="cd08023">
    <property type="entry name" value="GH16_laminarinase_like"/>
    <property type="match status" value="1"/>
</dbReference>
<keyword evidence="6" id="KW-0858">Xylan degradation</keyword>
<dbReference type="InterPro" id="IPR000757">
    <property type="entry name" value="Beta-glucanase-like"/>
</dbReference>
<dbReference type="OrthoDB" id="9776255at2"/>
<dbReference type="InterPro" id="IPR026444">
    <property type="entry name" value="Secre_tail"/>
</dbReference>
<comment type="similarity">
    <text evidence="1">Belongs to the glycosyl hydrolase 16 family.</text>
</comment>
<dbReference type="SUPFAM" id="SSF49785">
    <property type="entry name" value="Galactose-binding domain-like"/>
    <property type="match status" value="1"/>
</dbReference>
<organism evidence="6 7">
    <name type="scientific">Fulvivirga imtechensis AK7</name>
    <dbReference type="NCBI Taxonomy" id="1237149"/>
    <lineage>
        <taxon>Bacteria</taxon>
        <taxon>Pseudomonadati</taxon>
        <taxon>Bacteroidota</taxon>
        <taxon>Cytophagia</taxon>
        <taxon>Cytophagales</taxon>
        <taxon>Fulvivirgaceae</taxon>
        <taxon>Fulvivirga</taxon>
    </lineage>
</organism>
<evidence type="ECO:0000259" key="4">
    <source>
        <dbReference type="PROSITE" id="PS51175"/>
    </source>
</evidence>
<gene>
    <name evidence="6" type="ORF">C900_01402</name>
</gene>
<dbReference type="InterPro" id="IPR006584">
    <property type="entry name" value="Cellulose-bd_IV"/>
</dbReference>
<evidence type="ECO:0000256" key="3">
    <source>
        <dbReference type="SAM" id="SignalP"/>
    </source>
</evidence>
<feature type="chain" id="PRO_5003993686" evidence="3">
    <location>
        <begin position="23"/>
        <end position="480"/>
    </location>
</feature>
<dbReference type="GO" id="GO:0004553">
    <property type="term" value="F:hydrolase activity, hydrolyzing O-glycosyl compounds"/>
    <property type="evidence" value="ECO:0007669"/>
    <property type="project" value="InterPro"/>
</dbReference>
<dbReference type="PATRIC" id="fig|1237149.3.peg.165"/>
<dbReference type="STRING" id="1237149.C900_01402"/>
<dbReference type="Pfam" id="PF18962">
    <property type="entry name" value="Por_Secre_tail"/>
    <property type="match status" value="1"/>
</dbReference>
<feature type="domain" description="CBM6" evidence="4">
    <location>
        <begin position="261"/>
        <end position="382"/>
    </location>
</feature>
<protein>
    <submittedName>
        <fullName evidence="6">Endo-1,4-beta-xylanase A</fullName>
    </submittedName>
</protein>
<evidence type="ECO:0000313" key="6">
    <source>
        <dbReference type="EMBL" id="ELR73792.1"/>
    </source>
</evidence>
<feature type="signal peptide" evidence="3">
    <location>
        <begin position="1"/>
        <end position="22"/>
    </location>
</feature>
<dbReference type="PANTHER" id="PTHR10963:SF55">
    <property type="entry name" value="GLYCOSIDE HYDROLASE FAMILY 16 PROTEIN"/>
    <property type="match status" value="1"/>
</dbReference>
<name>L8K2W2_9BACT</name>
<dbReference type="InterPro" id="IPR050546">
    <property type="entry name" value="Glycosyl_Hydrlase_16"/>
</dbReference>
<proteinExistence type="inferred from homology"/>